<keyword evidence="1" id="KW-0732">Signal</keyword>
<evidence type="ECO:0000313" key="3">
    <source>
        <dbReference type="Proteomes" id="UP000078503"/>
    </source>
</evidence>
<dbReference type="Gene3D" id="2.40.128.140">
    <property type="entry name" value="Outer membrane protein"/>
    <property type="match status" value="1"/>
</dbReference>
<organism evidence="2 3">
    <name type="scientific">Photobacterium jeanii</name>
    <dbReference type="NCBI Taxonomy" id="858640"/>
    <lineage>
        <taxon>Bacteria</taxon>
        <taxon>Pseudomonadati</taxon>
        <taxon>Pseudomonadota</taxon>
        <taxon>Gammaproteobacteria</taxon>
        <taxon>Vibrionales</taxon>
        <taxon>Vibrionaceae</taxon>
        <taxon>Photobacterium</taxon>
    </lineage>
</organism>
<dbReference type="OrthoDB" id="9776275at2"/>
<evidence type="ECO:0000256" key="1">
    <source>
        <dbReference type="SAM" id="SignalP"/>
    </source>
</evidence>
<dbReference type="EMBL" id="LVHF01000029">
    <property type="protein sequence ID" value="OAN13089.1"/>
    <property type="molecule type" value="Genomic_DNA"/>
</dbReference>
<evidence type="ECO:0000313" key="2">
    <source>
        <dbReference type="EMBL" id="OAN13089.1"/>
    </source>
</evidence>
<dbReference type="Proteomes" id="UP000078503">
    <property type="component" value="Unassembled WGS sequence"/>
</dbReference>
<dbReference type="AlphaFoldDB" id="A0A178K6W6"/>
<protein>
    <recommendedName>
        <fullName evidence="4">Exonuclease</fullName>
    </recommendedName>
</protein>
<dbReference type="Pfam" id="PF09982">
    <property type="entry name" value="LpxR"/>
    <property type="match status" value="1"/>
</dbReference>
<accession>A0A178K6W6</accession>
<keyword evidence="3" id="KW-1185">Reference proteome</keyword>
<gene>
    <name evidence="2" type="ORF">A3K86_15610</name>
</gene>
<feature type="signal peptide" evidence="1">
    <location>
        <begin position="1"/>
        <end position="27"/>
    </location>
</feature>
<name>A0A178K6W6_9GAMM</name>
<feature type="chain" id="PRO_5008090088" description="Exonuclease" evidence="1">
    <location>
        <begin position="28"/>
        <end position="336"/>
    </location>
</feature>
<dbReference type="STRING" id="858640.A3K86_15610"/>
<comment type="caution">
    <text evidence="2">The sequence shown here is derived from an EMBL/GenBank/DDBJ whole genome shotgun (WGS) entry which is preliminary data.</text>
</comment>
<dbReference type="InterPro" id="IPR037107">
    <property type="entry name" value="Put_OMP_sf"/>
</dbReference>
<reference evidence="2 3" key="1">
    <citation type="submission" date="2016-03" db="EMBL/GenBank/DDBJ databases">
        <title>Photobacterium proteolyticum sp. nov. a protease producing bacterium isolated from ocean sediments of Laizhou Bay.</title>
        <authorList>
            <person name="Li Y."/>
        </authorList>
    </citation>
    <scope>NUCLEOTIDE SEQUENCE [LARGE SCALE GENOMIC DNA]</scope>
    <source>
        <strain evidence="2 3">R-40508</strain>
    </source>
</reference>
<evidence type="ECO:0008006" key="4">
    <source>
        <dbReference type="Google" id="ProtNLM"/>
    </source>
</evidence>
<dbReference type="InterPro" id="IPR018707">
    <property type="entry name" value="LpxR"/>
</dbReference>
<proteinExistence type="predicted"/>
<sequence length="336" mass="37602">MTITKIALKKAILGSVIIASCPNYALADTKQTVSFSMENDGIVQQDKNYTNGIFLDYASAASKDINQTAPSPFATVASWLPLHDDSWQGWRISLGQQMWTPSDITLTTPQPNERPYAGLLYLDFGVHQFNHQATDKLTLKLGTVGPNSFAEDAQKFVHRITPSEQPKGWDYQIDNQVIVNLNYEGQRLLHRASTPLGRQWEFTGVGRLDVGNFRSEAAIGGMFRWGKNLTDNMGAASFSTSQFSDVAMLSASQSGYFLFAGVEGRYRFNDITIEGDKPQEVDDVTLQHWQAGVVAGVTFYRQRWGINLTMAANSKNYQEDNLDVNLFGAFKIFYRY</sequence>
<dbReference type="PROSITE" id="PS51257">
    <property type="entry name" value="PROKAR_LIPOPROTEIN"/>
    <property type="match status" value="1"/>
</dbReference>